<evidence type="ECO:0000313" key="4">
    <source>
        <dbReference type="Proteomes" id="UP000199147"/>
    </source>
</evidence>
<proteinExistence type="predicted"/>
<feature type="region of interest" description="Disordered" evidence="1">
    <location>
        <begin position="103"/>
        <end position="146"/>
    </location>
</feature>
<dbReference type="EMBL" id="CWKH01000003">
    <property type="protein sequence ID" value="CRZ18810.1"/>
    <property type="molecule type" value="Genomic_DNA"/>
</dbReference>
<keyword evidence="4" id="KW-1185">Reference proteome</keyword>
<evidence type="ECO:0000256" key="1">
    <source>
        <dbReference type="SAM" id="MobiDB-lite"/>
    </source>
</evidence>
<accession>A0A0H5RXH4</accession>
<dbReference type="OrthoDB" id="4735156at2"/>
<dbReference type="AlphaFoldDB" id="A0A0H5RXH4"/>
<protein>
    <submittedName>
        <fullName evidence="3">Uncharacterized protein</fullName>
    </submittedName>
</protein>
<sequence length="146" mass="14811" precursor="true">MKIAIGFGSVIGASAAGFAFAVVGAGTAGAAPDVVGQTYSDAVTAIEDGGGTAHVAVTVGSRLPRDECIVTNAWTVRQLVPQTSDTYYEYREDVTQVALNCDGDHATEEHPGASVASPAGREAKQAADEAAQAEQEGIAEASTPDE</sequence>
<organism evidence="3 4">
    <name type="scientific">Mycolicibacterium neworleansense</name>
    <dbReference type="NCBI Taxonomy" id="146018"/>
    <lineage>
        <taxon>Bacteria</taxon>
        <taxon>Bacillati</taxon>
        <taxon>Actinomycetota</taxon>
        <taxon>Actinomycetes</taxon>
        <taxon>Mycobacteriales</taxon>
        <taxon>Mycobacteriaceae</taxon>
        <taxon>Mycolicibacterium</taxon>
    </lineage>
</organism>
<feature type="chain" id="PRO_5039089647" evidence="2">
    <location>
        <begin position="22"/>
        <end position="146"/>
    </location>
</feature>
<keyword evidence="2" id="KW-0732">Signal</keyword>
<dbReference type="Proteomes" id="UP000199147">
    <property type="component" value="Unassembled WGS sequence"/>
</dbReference>
<dbReference type="RefSeq" id="WP_090518270.1">
    <property type="nucleotide sequence ID" value="NZ_CWKH01000003.1"/>
</dbReference>
<feature type="compositionally biased region" description="Low complexity" evidence="1">
    <location>
        <begin position="128"/>
        <end position="146"/>
    </location>
</feature>
<feature type="signal peptide" evidence="2">
    <location>
        <begin position="1"/>
        <end position="21"/>
    </location>
</feature>
<name>A0A0H5RXH4_9MYCO</name>
<gene>
    <name evidence="3" type="ORF">BN2156_05722</name>
</gene>
<evidence type="ECO:0000256" key="2">
    <source>
        <dbReference type="SAM" id="SignalP"/>
    </source>
</evidence>
<reference evidence="4" key="1">
    <citation type="submission" date="2015-07" db="EMBL/GenBank/DDBJ databases">
        <authorList>
            <person name="Urmite Genomes"/>
        </authorList>
    </citation>
    <scope>NUCLEOTIDE SEQUENCE [LARGE SCALE GENOMIC DNA]</scope>
    <source>
        <strain evidence="4">type strain: ATCC 49404</strain>
    </source>
</reference>
<evidence type="ECO:0000313" key="3">
    <source>
        <dbReference type="EMBL" id="CRZ18810.1"/>
    </source>
</evidence>